<dbReference type="Pfam" id="PF02991">
    <property type="entry name" value="ATG8"/>
    <property type="match status" value="1"/>
</dbReference>
<evidence type="ECO:0000256" key="1">
    <source>
        <dbReference type="ARBA" id="ARBA00004370"/>
    </source>
</evidence>
<organism evidence="8 11">
    <name type="scientific">Didymodactylos carnosus</name>
    <dbReference type="NCBI Taxonomy" id="1234261"/>
    <lineage>
        <taxon>Eukaryota</taxon>
        <taxon>Metazoa</taxon>
        <taxon>Spiralia</taxon>
        <taxon>Gnathifera</taxon>
        <taxon>Rotifera</taxon>
        <taxon>Eurotatoria</taxon>
        <taxon>Bdelloidea</taxon>
        <taxon>Philodinida</taxon>
        <taxon>Philodinidae</taxon>
        <taxon>Didymodactylos</taxon>
    </lineage>
</organism>
<comment type="caution">
    <text evidence="8">The sequence shown here is derived from an EMBL/GenBank/DDBJ whole genome shotgun (WGS) entry which is preliminary data.</text>
</comment>
<protein>
    <submittedName>
        <fullName evidence="8">Uncharacterized protein</fullName>
    </submittedName>
</protein>
<evidence type="ECO:0000256" key="2">
    <source>
        <dbReference type="ARBA" id="ARBA00007293"/>
    </source>
</evidence>
<reference evidence="8" key="1">
    <citation type="submission" date="2021-02" db="EMBL/GenBank/DDBJ databases">
        <authorList>
            <person name="Nowell W R."/>
        </authorList>
    </citation>
    <scope>NUCLEOTIDE SEQUENCE</scope>
</reference>
<dbReference type="GO" id="GO:0006914">
    <property type="term" value="P:autophagy"/>
    <property type="evidence" value="ECO:0007669"/>
    <property type="project" value="UniProtKB-KW"/>
</dbReference>
<dbReference type="InterPro" id="IPR004241">
    <property type="entry name" value="Atg8-like"/>
</dbReference>
<dbReference type="AlphaFoldDB" id="A0A813YQK1"/>
<keyword evidence="5" id="KW-0072">Autophagy</keyword>
<comment type="subcellular location">
    <subcellularLocation>
        <location evidence="1">Membrane</location>
    </subcellularLocation>
</comment>
<dbReference type="Proteomes" id="UP000677228">
    <property type="component" value="Unassembled WGS sequence"/>
</dbReference>
<gene>
    <name evidence="8" type="ORF">GPM918_LOCUS7949</name>
    <name evidence="7" type="ORF">OVA965_LOCUS1777</name>
    <name evidence="10" type="ORF">SRO942_LOCUS7949</name>
    <name evidence="9" type="ORF">TMI583_LOCUS1777</name>
</gene>
<name>A0A813YQK1_9BILA</name>
<dbReference type="EMBL" id="CAJNOK010000348">
    <property type="protein sequence ID" value="CAF0746855.1"/>
    <property type="molecule type" value="Genomic_DNA"/>
</dbReference>
<evidence type="ECO:0000313" key="8">
    <source>
        <dbReference type="EMBL" id="CAF0887648.1"/>
    </source>
</evidence>
<dbReference type="SUPFAM" id="SSF54236">
    <property type="entry name" value="Ubiquitin-like"/>
    <property type="match status" value="1"/>
</dbReference>
<evidence type="ECO:0000313" key="9">
    <source>
        <dbReference type="EMBL" id="CAF3525036.1"/>
    </source>
</evidence>
<comment type="similarity">
    <text evidence="2 5">Belongs to the ATG8 family.</text>
</comment>
<keyword evidence="4" id="KW-0449">Lipoprotein</keyword>
<evidence type="ECO:0000313" key="7">
    <source>
        <dbReference type="EMBL" id="CAF0746855.1"/>
    </source>
</evidence>
<dbReference type="EMBL" id="CAJOBA010000348">
    <property type="protein sequence ID" value="CAF3525036.1"/>
    <property type="molecule type" value="Genomic_DNA"/>
</dbReference>
<dbReference type="EMBL" id="CAJNOQ010001338">
    <property type="protein sequence ID" value="CAF0887648.1"/>
    <property type="molecule type" value="Genomic_DNA"/>
</dbReference>
<evidence type="ECO:0000256" key="6">
    <source>
        <dbReference type="SAM" id="Coils"/>
    </source>
</evidence>
<evidence type="ECO:0000256" key="5">
    <source>
        <dbReference type="RuleBase" id="RU004384"/>
    </source>
</evidence>
<dbReference type="Proteomes" id="UP000681722">
    <property type="component" value="Unassembled WGS sequence"/>
</dbReference>
<evidence type="ECO:0000256" key="4">
    <source>
        <dbReference type="ARBA" id="ARBA00023288"/>
    </source>
</evidence>
<dbReference type="Gene3D" id="3.10.20.90">
    <property type="entry name" value="Phosphatidylinositol 3-kinase Catalytic Subunit, Chain A, domain 1"/>
    <property type="match status" value="1"/>
</dbReference>
<keyword evidence="6" id="KW-0175">Coiled coil</keyword>
<accession>A0A813YQK1</accession>
<dbReference type="GO" id="GO:0016020">
    <property type="term" value="C:membrane"/>
    <property type="evidence" value="ECO:0007669"/>
    <property type="project" value="UniProtKB-SubCell"/>
</dbReference>
<dbReference type="OrthoDB" id="6738456at2759"/>
<dbReference type="Proteomes" id="UP000663829">
    <property type="component" value="Unassembled WGS sequence"/>
</dbReference>
<keyword evidence="11" id="KW-1185">Reference proteome</keyword>
<dbReference type="PANTHER" id="PTHR10969">
    <property type="entry name" value="MICROTUBULE-ASSOCIATED PROTEINS 1A/1B LIGHT CHAIN 3-RELATED"/>
    <property type="match status" value="1"/>
</dbReference>
<dbReference type="Proteomes" id="UP000682733">
    <property type="component" value="Unassembled WGS sequence"/>
</dbReference>
<evidence type="ECO:0000256" key="3">
    <source>
        <dbReference type="ARBA" id="ARBA00023136"/>
    </source>
</evidence>
<feature type="coiled-coil region" evidence="6">
    <location>
        <begin position="248"/>
        <end position="275"/>
    </location>
</feature>
<sequence>MRWEFKTASTLENRRKEGLRIRREYSDRVPTIVERAPHSHIPELTSKKFLVPNDLTVGQFYFLIRKRIQLPPENALFFFVNNTIPQTSMTMGDLYKQHADEDHFLKMTYEKKTLTNLSGWLVENDLFLCCEKDENIQKNDDDIFMSDGELKQFCLTKKCNIRRHRHIPIINFNDTNLFPYVKKLNTAKTITAQLSKFDRHHSSKSNALSTYVNTSNLDDEIKQELNSMLGCKEYALDGTQLDPDRKQFKAAVAEKANAEQRLAKYKRQLNINKITQKSIRYHKQYIREFNRERYFSKGGVSNSRNKRRRD</sequence>
<proteinExistence type="inferred from homology"/>
<dbReference type="InterPro" id="IPR029071">
    <property type="entry name" value="Ubiquitin-like_domsf"/>
</dbReference>
<evidence type="ECO:0000313" key="11">
    <source>
        <dbReference type="Proteomes" id="UP000663829"/>
    </source>
</evidence>
<dbReference type="EMBL" id="CAJOBC010001338">
    <property type="protein sequence ID" value="CAF3672583.1"/>
    <property type="molecule type" value="Genomic_DNA"/>
</dbReference>
<evidence type="ECO:0000313" key="10">
    <source>
        <dbReference type="EMBL" id="CAF3672583.1"/>
    </source>
</evidence>
<keyword evidence="3" id="KW-0472">Membrane</keyword>